<dbReference type="Pfam" id="PF13241">
    <property type="entry name" value="NAD_binding_7"/>
    <property type="match status" value="1"/>
</dbReference>
<dbReference type="InterPro" id="IPR036291">
    <property type="entry name" value="NAD(P)-bd_dom_sf"/>
</dbReference>
<evidence type="ECO:0000313" key="9">
    <source>
        <dbReference type="Proteomes" id="UP000246073"/>
    </source>
</evidence>
<dbReference type="PANTHER" id="PTHR35330:SF1">
    <property type="entry name" value="SIROHEME BIOSYNTHESIS PROTEIN MET8"/>
    <property type="match status" value="1"/>
</dbReference>
<name>A0A2P9HCX8_9HYPH</name>
<dbReference type="InterPro" id="IPR014777">
    <property type="entry name" value="4pyrrole_Mease_sub1"/>
</dbReference>
<dbReference type="SUPFAM" id="SSF51735">
    <property type="entry name" value="NAD(P)-binding Rossmann-fold domains"/>
    <property type="match status" value="1"/>
</dbReference>
<evidence type="ECO:0000313" key="8">
    <source>
        <dbReference type="EMBL" id="SPL61942.1"/>
    </source>
</evidence>
<dbReference type="UniPathway" id="UPA00262">
    <property type="reaction ID" value="UER00222"/>
</dbReference>
<dbReference type="RefSeq" id="WP_181375973.1">
    <property type="nucleotide sequence ID" value="NZ_OOFM01000001.1"/>
</dbReference>
<comment type="pathway">
    <text evidence="1">Porphyrin-containing compound metabolism; siroheme biosynthesis; sirohydrochlorin from precorrin-2: step 1/1.</text>
</comment>
<dbReference type="GO" id="GO:0043115">
    <property type="term" value="F:precorrin-2 dehydrogenase activity"/>
    <property type="evidence" value="ECO:0007669"/>
    <property type="project" value="UniProtKB-EC"/>
</dbReference>
<keyword evidence="3 8" id="KW-0560">Oxidoreductase</keyword>
<evidence type="ECO:0000256" key="3">
    <source>
        <dbReference type="ARBA" id="ARBA00023002"/>
    </source>
</evidence>
<comment type="catalytic activity">
    <reaction evidence="6">
        <text>precorrin-2 + NAD(+) = sirohydrochlorin + NADH + 2 H(+)</text>
        <dbReference type="Rhea" id="RHEA:15613"/>
        <dbReference type="ChEBI" id="CHEBI:15378"/>
        <dbReference type="ChEBI" id="CHEBI:57540"/>
        <dbReference type="ChEBI" id="CHEBI:57945"/>
        <dbReference type="ChEBI" id="CHEBI:58351"/>
        <dbReference type="ChEBI" id="CHEBI:58827"/>
        <dbReference type="EC" id="1.3.1.76"/>
    </reaction>
</comment>
<dbReference type="NCBIfam" id="TIGR01470">
    <property type="entry name" value="cysG_Nterm"/>
    <property type="match status" value="1"/>
</dbReference>
<dbReference type="SUPFAM" id="SSF53790">
    <property type="entry name" value="Tetrapyrrole methylase"/>
    <property type="match status" value="1"/>
</dbReference>
<proteinExistence type="predicted"/>
<protein>
    <recommendedName>
        <fullName evidence="2">precorrin-2 dehydrogenase</fullName>
        <ecNumber evidence="2">1.3.1.76</ecNumber>
    </recommendedName>
</protein>
<dbReference type="GO" id="GO:0008168">
    <property type="term" value="F:methyltransferase activity"/>
    <property type="evidence" value="ECO:0007669"/>
    <property type="project" value="UniProtKB-KW"/>
</dbReference>
<keyword evidence="8" id="KW-0808">Transferase</keyword>
<dbReference type="GO" id="GO:0032259">
    <property type="term" value="P:methylation"/>
    <property type="evidence" value="ECO:0007669"/>
    <property type="project" value="UniProtKB-KW"/>
</dbReference>
<keyword evidence="5" id="KW-0627">Porphyrin biosynthesis</keyword>
<feature type="domain" description="Sirohaem synthase dimerisation" evidence="7">
    <location>
        <begin position="174"/>
        <end position="219"/>
    </location>
</feature>
<dbReference type="Gene3D" id="3.40.1010.10">
    <property type="entry name" value="Cobalt-precorrin-4 Transmethylase, Domain 1"/>
    <property type="match status" value="1"/>
</dbReference>
<dbReference type="InterPro" id="IPR035996">
    <property type="entry name" value="4pyrrol_Methylase_sf"/>
</dbReference>
<gene>
    <name evidence="8" type="ORF">OHAE_4734</name>
</gene>
<dbReference type="EMBL" id="OOFM01000001">
    <property type="protein sequence ID" value="SPL61942.1"/>
    <property type="molecule type" value="Genomic_DNA"/>
</dbReference>
<dbReference type="PANTHER" id="PTHR35330">
    <property type="entry name" value="SIROHEME BIOSYNTHESIS PROTEIN MET8"/>
    <property type="match status" value="1"/>
</dbReference>
<organism evidence="8 9">
    <name type="scientific">Ochrobactrum soli</name>
    <dbReference type="NCBI Taxonomy" id="2448455"/>
    <lineage>
        <taxon>Bacteria</taxon>
        <taxon>Pseudomonadati</taxon>
        <taxon>Pseudomonadota</taxon>
        <taxon>Alphaproteobacteria</taxon>
        <taxon>Hyphomicrobiales</taxon>
        <taxon>Brucellaceae</taxon>
        <taxon>Brucella/Ochrobactrum group</taxon>
        <taxon>Ochrobactrum</taxon>
    </lineage>
</organism>
<dbReference type="SUPFAM" id="SSF75615">
    <property type="entry name" value="Siroheme synthase middle domains-like"/>
    <property type="match status" value="1"/>
</dbReference>
<dbReference type="Gene3D" id="3.30.160.110">
    <property type="entry name" value="Siroheme synthase, domain 2"/>
    <property type="match status" value="1"/>
</dbReference>
<dbReference type="InterPro" id="IPR006367">
    <property type="entry name" value="Sirohaem_synthase_N"/>
</dbReference>
<dbReference type="Gene3D" id="3.40.50.720">
    <property type="entry name" value="NAD(P)-binding Rossmann-like Domain"/>
    <property type="match status" value="1"/>
</dbReference>
<accession>A0A2P9HCX8</accession>
<dbReference type="EC" id="1.3.1.76" evidence="2"/>
<evidence type="ECO:0000256" key="1">
    <source>
        <dbReference type="ARBA" id="ARBA00005010"/>
    </source>
</evidence>
<dbReference type="InterPro" id="IPR028161">
    <property type="entry name" value="Met8-like"/>
</dbReference>
<keyword evidence="8" id="KW-0489">Methyltransferase</keyword>
<dbReference type="Proteomes" id="UP000246073">
    <property type="component" value="Unassembled WGS sequence"/>
</dbReference>
<reference evidence="9" key="1">
    <citation type="submission" date="2017-12" db="EMBL/GenBank/DDBJ databases">
        <authorList>
            <person name="Diaz M."/>
        </authorList>
    </citation>
    <scope>NUCLEOTIDE SEQUENCE [LARGE SCALE GENOMIC DNA]</scope>
    <source>
        <strain evidence="9">FI11154</strain>
    </source>
</reference>
<dbReference type="Gene3D" id="1.10.8.210">
    <property type="entry name" value="Sirohaem synthase, dimerisation domain"/>
    <property type="match status" value="1"/>
</dbReference>
<dbReference type="InterPro" id="IPR037115">
    <property type="entry name" value="Sirohaem_synt_dimer_dom_sf"/>
</dbReference>
<evidence type="ECO:0000256" key="5">
    <source>
        <dbReference type="ARBA" id="ARBA00023244"/>
    </source>
</evidence>
<sequence>MGVSQPPLNETPARIEALAKLPVFWALEGKLCVVSGGSDAAAWKAELLAACGAHVKVFTREPDEMMCALASRPAAHIGARISLIGRSWRQSDLQGAAMAVADCNDSYEADRFYTACGAMGVPVNVIDKPGYCQFQFGSIVNRSPVIVAISTDGAAPVLAQTIRSKIEVLLPASLQNWAELAQTIRSRIGSLLPTAAARRRFWEIFVEKAFSEKHTAQTEVELLTTASELVLDAGDVKVFSVNPIDPELMTLKAIRGLQTADVVFFDKGIAPEILQFGRREAMRIQVEDRSQQGSWPPNCRVVYLVSDGDGSTKTNISH</sequence>
<dbReference type="InterPro" id="IPR019478">
    <property type="entry name" value="Sirohaem_synthase_dimer_dom"/>
</dbReference>
<dbReference type="Pfam" id="PF10414">
    <property type="entry name" value="CysG_dimeriser"/>
    <property type="match status" value="1"/>
</dbReference>
<keyword evidence="4" id="KW-0520">NAD</keyword>
<evidence type="ECO:0000256" key="4">
    <source>
        <dbReference type="ARBA" id="ARBA00023027"/>
    </source>
</evidence>
<evidence type="ECO:0000259" key="7">
    <source>
        <dbReference type="Pfam" id="PF10414"/>
    </source>
</evidence>
<dbReference type="AlphaFoldDB" id="A0A2P9HCX8"/>
<keyword evidence="8" id="KW-0456">Lyase</keyword>
<dbReference type="GO" id="GO:0004325">
    <property type="term" value="F:ferrochelatase activity"/>
    <property type="evidence" value="ECO:0007669"/>
    <property type="project" value="InterPro"/>
</dbReference>
<dbReference type="GO" id="GO:0019354">
    <property type="term" value="P:siroheme biosynthetic process"/>
    <property type="evidence" value="ECO:0007669"/>
    <property type="project" value="UniProtKB-UniPathway"/>
</dbReference>
<evidence type="ECO:0000256" key="6">
    <source>
        <dbReference type="ARBA" id="ARBA00047561"/>
    </source>
</evidence>
<evidence type="ECO:0000256" key="2">
    <source>
        <dbReference type="ARBA" id="ARBA00012400"/>
    </source>
</evidence>